<dbReference type="Gene3D" id="2.70.98.10">
    <property type="match status" value="1"/>
</dbReference>
<organism evidence="4 5">
    <name type="scientific">Flavobacterium qiangtangense</name>
    <dbReference type="NCBI Taxonomy" id="1442595"/>
    <lineage>
        <taxon>Bacteria</taxon>
        <taxon>Pseudomonadati</taxon>
        <taxon>Bacteroidota</taxon>
        <taxon>Flavobacteriia</taxon>
        <taxon>Flavobacteriales</taxon>
        <taxon>Flavobacteriaceae</taxon>
        <taxon>Flavobacterium</taxon>
    </lineage>
</organism>
<evidence type="ECO:0000256" key="1">
    <source>
        <dbReference type="ARBA" id="ARBA00001913"/>
    </source>
</evidence>
<proteinExistence type="predicted"/>
<dbReference type="InterPro" id="IPR008183">
    <property type="entry name" value="Aldose_1/G6P_1-epimerase"/>
</dbReference>
<evidence type="ECO:0000313" key="4">
    <source>
        <dbReference type="EMBL" id="MFC6095207.1"/>
    </source>
</evidence>
<dbReference type="SUPFAM" id="SSF74650">
    <property type="entry name" value="Galactose mutarotase-like"/>
    <property type="match status" value="1"/>
</dbReference>
<evidence type="ECO:0000256" key="2">
    <source>
        <dbReference type="ARBA" id="ARBA00011245"/>
    </source>
</evidence>
<protein>
    <submittedName>
        <fullName evidence="4">Aldose 1-epimerase family protein</fullName>
    </submittedName>
</protein>
<dbReference type="PANTHER" id="PTHR11122">
    <property type="entry name" value="APOSPORY-ASSOCIATED PROTEIN C-RELATED"/>
    <property type="match status" value="1"/>
</dbReference>
<dbReference type="RefSeq" id="WP_379789816.1">
    <property type="nucleotide sequence ID" value="NZ_JBHSQB010000003.1"/>
</dbReference>
<keyword evidence="3" id="KW-0106">Calcium</keyword>
<comment type="cofactor">
    <cofactor evidence="1">
        <name>Ca(2+)</name>
        <dbReference type="ChEBI" id="CHEBI:29108"/>
    </cofactor>
</comment>
<dbReference type="Proteomes" id="UP001596287">
    <property type="component" value="Unassembled WGS sequence"/>
</dbReference>
<comment type="caution">
    <text evidence="4">The sequence shown here is derived from an EMBL/GenBank/DDBJ whole genome shotgun (WGS) entry which is preliminary data.</text>
</comment>
<dbReference type="Pfam" id="PF01263">
    <property type="entry name" value="Aldose_epim"/>
    <property type="match status" value="1"/>
</dbReference>
<comment type="subunit">
    <text evidence="2">Monomer.</text>
</comment>
<sequence length="282" mass="32879">MNISISNTYLKATINSKGAELNSLLKNDREYMWQGNLEFWGKHSPILFPIVGTLKNDTFIYDQKQFQLSRHGFARDNEFEIEEQQPESVTFLLKSSSKTEENYPFQFELKVIYTLEGNNLNVKYQVDNKSETSLPFSIGGHPAFSLPDNFENYSLEFKNDYSLKSYFLKNDLLSEEFQNIDLKNNRLNLNYALFKNDALILKNLESKSITVFENEKPLFNFEYDDFPNFGIWTKEKASFICLEPWFGYSDKLETTQNILEKEGIIILAKNNSFSASFSVVIY</sequence>
<dbReference type="PANTHER" id="PTHR11122:SF13">
    <property type="entry name" value="GLUCOSE-6-PHOSPHATE 1-EPIMERASE"/>
    <property type="match status" value="1"/>
</dbReference>
<reference evidence="5" key="1">
    <citation type="journal article" date="2019" name="Int. J. Syst. Evol. Microbiol.">
        <title>The Global Catalogue of Microorganisms (GCM) 10K type strain sequencing project: providing services to taxonomists for standard genome sequencing and annotation.</title>
        <authorList>
            <consortium name="The Broad Institute Genomics Platform"/>
            <consortium name="The Broad Institute Genome Sequencing Center for Infectious Disease"/>
            <person name="Wu L."/>
            <person name="Ma J."/>
        </authorList>
    </citation>
    <scope>NUCLEOTIDE SEQUENCE [LARGE SCALE GENOMIC DNA]</scope>
    <source>
        <strain evidence="5">CCUG 49679</strain>
    </source>
</reference>
<dbReference type="InterPro" id="IPR014718">
    <property type="entry name" value="GH-type_carb-bd"/>
</dbReference>
<gene>
    <name evidence="4" type="ORF">ACFPVY_00990</name>
</gene>
<accession>A0ABW1PK39</accession>
<dbReference type="EMBL" id="JBHSQB010000003">
    <property type="protein sequence ID" value="MFC6095207.1"/>
    <property type="molecule type" value="Genomic_DNA"/>
</dbReference>
<dbReference type="CDD" id="cd09024">
    <property type="entry name" value="Aldose_epim_lacX"/>
    <property type="match status" value="1"/>
</dbReference>
<keyword evidence="5" id="KW-1185">Reference proteome</keyword>
<dbReference type="InterPro" id="IPR037481">
    <property type="entry name" value="LacX"/>
</dbReference>
<dbReference type="InterPro" id="IPR011013">
    <property type="entry name" value="Gal_mutarotase_sf_dom"/>
</dbReference>
<evidence type="ECO:0000256" key="3">
    <source>
        <dbReference type="ARBA" id="ARBA00022837"/>
    </source>
</evidence>
<name>A0ABW1PK39_9FLAO</name>
<evidence type="ECO:0000313" key="5">
    <source>
        <dbReference type="Proteomes" id="UP001596287"/>
    </source>
</evidence>